<organism evidence="1 2">
    <name type="scientific">Vararia minispora EC-137</name>
    <dbReference type="NCBI Taxonomy" id="1314806"/>
    <lineage>
        <taxon>Eukaryota</taxon>
        <taxon>Fungi</taxon>
        <taxon>Dikarya</taxon>
        <taxon>Basidiomycota</taxon>
        <taxon>Agaricomycotina</taxon>
        <taxon>Agaricomycetes</taxon>
        <taxon>Russulales</taxon>
        <taxon>Lachnocladiaceae</taxon>
        <taxon>Vararia</taxon>
    </lineage>
</organism>
<evidence type="ECO:0000313" key="1">
    <source>
        <dbReference type="EMBL" id="KAI0031576.1"/>
    </source>
</evidence>
<keyword evidence="2" id="KW-1185">Reference proteome</keyword>
<evidence type="ECO:0000313" key="2">
    <source>
        <dbReference type="Proteomes" id="UP000814128"/>
    </source>
</evidence>
<reference evidence="1" key="1">
    <citation type="submission" date="2021-02" db="EMBL/GenBank/DDBJ databases">
        <authorList>
            <consortium name="DOE Joint Genome Institute"/>
            <person name="Ahrendt S."/>
            <person name="Looney B.P."/>
            <person name="Miyauchi S."/>
            <person name="Morin E."/>
            <person name="Drula E."/>
            <person name="Courty P.E."/>
            <person name="Chicoki N."/>
            <person name="Fauchery L."/>
            <person name="Kohler A."/>
            <person name="Kuo A."/>
            <person name="Labutti K."/>
            <person name="Pangilinan J."/>
            <person name="Lipzen A."/>
            <person name="Riley R."/>
            <person name="Andreopoulos W."/>
            <person name="He G."/>
            <person name="Johnson J."/>
            <person name="Barry K.W."/>
            <person name="Grigoriev I.V."/>
            <person name="Nagy L."/>
            <person name="Hibbett D."/>
            <person name="Henrissat B."/>
            <person name="Matheny P.B."/>
            <person name="Labbe J."/>
            <person name="Martin F."/>
        </authorList>
    </citation>
    <scope>NUCLEOTIDE SEQUENCE</scope>
    <source>
        <strain evidence="1">EC-137</strain>
    </source>
</reference>
<protein>
    <submittedName>
        <fullName evidence="1">Uncharacterized protein</fullName>
    </submittedName>
</protein>
<reference evidence="1" key="2">
    <citation type="journal article" date="2022" name="New Phytol.">
        <title>Evolutionary transition to the ectomycorrhizal habit in the genomes of a hyperdiverse lineage of mushroom-forming fungi.</title>
        <authorList>
            <person name="Looney B."/>
            <person name="Miyauchi S."/>
            <person name="Morin E."/>
            <person name="Drula E."/>
            <person name="Courty P.E."/>
            <person name="Kohler A."/>
            <person name="Kuo A."/>
            <person name="LaButti K."/>
            <person name="Pangilinan J."/>
            <person name="Lipzen A."/>
            <person name="Riley R."/>
            <person name="Andreopoulos W."/>
            <person name="He G."/>
            <person name="Johnson J."/>
            <person name="Nolan M."/>
            <person name="Tritt A."/>
            <person name="Barry K.W."/>
            <person name="Grigoriev I.V."/>
            <person name="Nagy L.G."/>
            <person name="Hibbett D."/>
            <person name="Henrissat B."/>
            <person name="Matheny P.B."/>
            <person name="Labbe J."/>
            <person name="Martin F.M."/>
        </authorList>
    </citation>
    <scope>NUCLEOTIDE SEQUENCE</scope>
    <source>
        <strain evidence="1">EC-137</strain>
    </source>
</reference>
<sequence length="1781" mass="196862">MEKGMKLLTGGQPGLLDPSQPSRILKDPRSHFIFYTSPKDRFKKSKIGSSINCGSSDTKIEQRIAREIGPGGTCLQTLSVPQPILEDGFIPSGITWPKLVSVGTDWVYFSREQWDIYNIDPAYSCFIGPCHWRVERIKENTGVDIVEEARTANTVDSETTTDLVNVNSEALLRDSEEKLARTESQLQILTEKIARAESRLTEAEEGADEAETRRRNASISLTSITEMTEATQHRLSRLEASVTDAEEKLIDTDAKLADLGAQVEDAQRRLNQAEGRENEAEGRLREATASLDAVTAQEQDLQRRLADLEAKVASSETKLSDTSTKLADTSAKLADTSARLTDTSAKLVDIGAQVEDAQRRLNQAEEGGNEAEERLREATASLDAAKAQERDLQRHLADLEAREASSERKFSDTSAKLVDTSAKLADTSARLTDTSAKLADMGAQVEDAQRRLDQAEGGANEAEERLRETAASLDAAKAQERDLQHCLANLEAKVASFETRLGDTNVTLVDTSAKLADASARLTDTSAKLANMGAQVEDAQRHLDQAEGGANEAEERLREATASLDAIKAQERDLQRCLADLEAKVASSETRLVHLDAQVEEAQRCLHHAEKDTNWNEAETRLRNAAASLDAIIAQEGDARRRPTDLETKVMGSEARLSGTSAKLVGIDERVGDARCRLDRAEEGVNEAEERPRRAATTLSVIMAEIGDARSHLVDLNAKFDEAERRSCVDKQVGSEGTAAKIPKTNVSPAETKFTNEVMKTTQPGKKHNGISTNLDHLAHNGGAQTDDAGTLLAAETDFDEPHMRCGARVVDEETKVNGVEAVLSQSSPTTRRTVTEAEPKGRPARVEDRSNPDTKARETQQAAEEKSGYVGSGDTNAKFSGADARVDEDANTVPNEISANLGSVTTETMGAQDRPAHAEDQSHRTETQFTAKTRSDRTKPNDCSISELACTDARGPADDTDAIQSKIVTNSASVVTDAAAGAAKDRPAREEHRANDTDTKQSPAAETRSVDRKSMASKTSTEVQDRSSEARTELVSVQAELARANADLDVIREEIAEAQKRKGVLERDAMRANAIIADAKEHIARKDKSKAEATEEWRKVAGARARAREDLEKIKAVDAQTKDQLAETRARAEQTERELATSREAVTQTARKKEGLEGDIVKLERVIAELEVKIQEGRDQHVDVAEKVKQALEGLADAKKRKDELERAALEIAAKADKDKRQKQDELDLQDKLYHAAAEEMKTKMEAYRQQVLYELAGALQRKEELDRVTAEAMAKFARDEQQFHEADGRFEASIRERTQYLAGLEERVGCEEEMVSGLNRTKEQLSSTIAELATKIATGTQEVKNTEEAVAGAHRKKNELDYSAEKMEIELEESMRRLADLEEATVRARQKKEQLDQDVAESETRAEERAVYLANLEEEIRRVEVTGVDAQRRKDELERRIDTFEGLLWAYNIPTLDRPADPEQMLGARLWSERDELTGEEMDVDKEPRILVTNPRLKRVCTKATNGNELVVDVDDRALGAENTQGDEEHADAGADDIAGAVDIGSAGPYVEHMADSEHADTSGSSASRACLDEQGTQRSSHPSHASVLKRNTSQKLKLGTIREAQAWFREREDLHRRNRLAWRSVSSSGSKLEDQAFQTWDELWTQWNSFKGYYLSRGAVVEVGTKRTLEFRDVPWPTMQPLGARSFKDTWKSLNTSNEDARSRDEQDVETCFGIIARNAFQGDRKKAAIRLLQVFHPDKWNTAKYAWFGKDRVKDVEMAVRMVSTTLGRIKNVEGSG</sequence>
<dbReference type="EMBL" id="MU273575">
    <property type="protein sequence ID" value="KAI0031576.1"/>
    <property type="molecule type" value="Genomic_DNA"/>
</dbReference>
<dbReference type="Proteomes" id="UP000814128">
    <property type="component" value="Unassembled WGS sequence"/>
</dbReference>
<gene>
    <name evidence="1" type="ORF">K488DRAFT_86698</name>
</gene>
<accession>A0ACB8QJ17</accession>
<comment type="caution">
    <text evidence="1">The sequence shown here is derived from an EMBL/GenBank/DDBJ whole genome shotgun (WGS) entry which is preliminary data.</text>
</comment>
<proteinExistence type="predicted"/>
<name>A0ACB8QJ17_9AGAM</name>